<evidence type="ECO:0000256" key="4">
    <source>
        <dbReference type="PIRSR" id="PIRSR600760-2"/>
    </source>
</evidence>
<keyword evidence="2" id="KW-0378">Hydrolase</keyword>
<dbReference type="PANTHER" id="PTHR20854">
    <property type="entry name" value="INOSITOL MONOPHOSPHATASE"/>
    <property type="match status" value="1"/>
</dbReference>
<dbReference type="GO" id="GO:0006020">
    <property type="term" value="P:inositol metabolic process"/>
    <property type="evidence" value="ECO:0007669"/>
    <property type="project" value="TreeGrafter"/>
</dbReference>
<dbReference type="InterPro" id="IPR000760">
    <property type="entry name" value="Inositol_monophosphatase-like"/>
</dbReference>
<evidence type="ECO:0000256" key="2">
    <source>
        <dbReference type="ARBA" id="ARBA00022801"/>
    </source>
</evidence>
<dbReference type="EMBL" id="SJZJ01000009">
    <property type="protein sequence ID" value="TCJ28922.1"/>
    <property type="molecule type" value="Genomic_DNA"/>
</dbReference>
<comment type="caution">
    <text evidence="5">The sequence shown here is derived from an EMBL/GenBank/DDBJ whole genome shotgun (WGS) entry which is preliminary data.</text>
</comment>
<keyword evidence="1 4" id="KW-0479">Metal-binding</keyword>
<reference evidence="5 6" key="1">
    <citation type="submission" date="2019-03" db="EMBL/GenBank/DDBJ databases">
        <authorList>
            <person name="Kim M.K.M."/>
        </authorList>
    </citation>
    <scope>NUCLEOTIDE SEQUENCE [LARGE SCALE GENOMIC DNA]</scope>
    <source>
        <strain evidence="5 6">18JY15-6</strain>
    </source>
</reference>
<dbReference type="Proteomes" id="UP000295453">
    <property type="component" value="Unassembled WGS sequence"/>
</dbReference>
<evidence type="ECO:0000256" key="1">
    <source>
        <dbReference type="ARBA" id="ARBA00022723"/>
    </source>
</evidence>
<comment type="cofactor">
    <cofactor evidence="4">
        <name>Mg(2+)</name>
        <dbReference type="ChEBI" id="CHEBI:18420"/>
    </cofactor>
</comment>
<evidence type="ECO:0000313" key="6">
    <source>
        <dbReference type="Proteomes" id="UP000295453"/>
    </source>
</evidence>
<organism evidence="5 6">
    <name type="scientific">Nocardioides jejuensis</name>
    <dbReference type="NCBI Taxonomy" id="2502782"/>
    <lineage>
        <taxon>Bacteria</taxon>
        <taxon>Bacillati</taxon>
        <taxon>Actinomycetota</taxon>
        <taxon>Actinomycetes</taxon>
        <taxon>Propionibacteriales</taxon>
        <taxon>Nocardioidaceae</taxon>
        <taxon>Nocardioides</taxon>
    </lineage>
</organism>
<feature type="binding site" evidence="4">
    <location>
        <position position="211"/>
    </location>
    <ligand>
        <name>Mg(2+)</name>
        <dbReference type="ChEBI" id="CHEBI:18420"/>
        <label>1</label>
        <note>catalytic</note>
    </ligand>
</feature>
<feature type="binding site" evidence="4">
    <location>
        <position position="88"/>
    </location>
    <ligand>
        <name>Mg(2+)</name>
        <dbReference type="ChEBI" id="CHEBI:18420"/>
        <label>1</label>
        <note>catalytic</note>
    </ligand>
</feature>
<dbReference type="OrthoDB" id="9772456at2"/>
<feature type="binding site" evidence="4">
    <location>
        <position position="85"/>
    </location>
    <ligand>
        <name>Mg(2+)</name>
        <dbReference type="ChEBI" id="CHEBI:18420"/>
        <label>1</label>
        <note>catalytic</note>
    </ligand>
</feature>
<evidence type="ECO:0000256" key="3">
    <source>
        <dbReference type="ARBA" id="ARBA00022842"/>
    </source>
</evidence>
<proteinExistence type="predicted"/>
<dbReference type="Gene3D" id="3.40.190.80">
    <property type="match status" value="1"/>
</dbReference>
<dbReference type="RefSeq" id="WP_131582600.1">
    <property type="nucleotide sequence ID" value="NZ_SJZJ01000009.1"/>
</dbReference>
<evidence type="ECO:0000313" key="5">
    <source>
        <dbReference type="EMBL" id="TCJ28922.1"/>
    </source>
</evidence>
<dbReference type="GO" id="GO:0046872">
    <property type="term" value="F:metal ion binding"/>
    <property type="evidence" value="ECO:0007669"/>
    <property type="project" value="UniProtKB-KW"/>
</dbReference>
<name>A0A4V2NZG1_9ACTN</name>
<dbReference type="PANTHER" id="PTHR20854:SF4">
    <property type="entry name" value="INOSITOL-1-MONOPHOSPHATASE-RELATED"/>
    <property type="match status" value="1"/>
</dbReference>
<keyword evidence="6" id="KW-1185">Reference proteome</keyword>
<dbReference type="PROSITE" id="PS00629">
    <property type="entry name" value="IMP_1"/>
    <property type="match status" value="1"/>
</dbReference>
<accession>A0A4V2NZG1</accession>
<dbReference type="CDD" id="cd01637">
    <property type="entry name" value="IMPase_like"/>
    <property type="match status" value="1"/>
</dbReference>
<keyword evidence="3 4" id="KW-0460">Magnesium</keyword>
<dbReference type="GO" id="GO:0008934">
    <property type="term" value="F:inositol monophosphate 1-phosphatase activity"/>
    <property type="evidence" value="ECO:0007669"/>
    <property type="project" value="TreeGrafter"/>
</dbReference>
<feature type="binding site" evidence="4">
    <location>
        <position position="69"/>
    </location>
    <ligand>
        <name>Mg(2+)</name>
        <dbReference type="ChEBI" id="CHEBI:18420"/>
        <label>1</label>
        <note>catalytic</note>
    </ligand>
</feature>
<dbReference type="AlphaFoldDB" id="A0A4V2NZG1"/>
<dbReference type="Gene3D" id="3.30.540.10">
    <property type="entry name" value="Fructose-1,6-Bisphosphatase, subunit A, domain 1"/>
    <property type="match status" value="1"/>
</dbReference>
<dbReference type="SUPFAM" id="SSF56655">
    <property type="entry name" value="Carbohydrate phosphatase"/>
    <property type="match status" value="1"/>
</dbReference>
<protein>
    <submittedName>
        <fullName evidence="5">Inositol monophosphatase family protein</fullName>
    </submittedName>
</protein>
<dbReference type="GO" id="GO:0007165">
    <property type="term" value="P:signal transduction"/>
    <property type="evidence" value="ECO:0007669"/>
    <property type="project" value="TreeGrafter"/>
</dbReference>
<gene>
    <name evidence="5" type="ORF">EPD65_07075</name>
</gene>
<sequence length="256" mass="26757">MDDLRADLQFAATLVREAGHLAATMRADGLAADHKTSLSDIVTAADHAAEAHVVARLRAFRPDDSIVGEEGAAHDGSSGRTWVIDPVDGTWNFFHGLDWWCSAIALTTDEDVLLGAIHHPATDTTYAGGPGLPATANGQPITVPDDRPLAAVCAATYLHPDRYASPAGAAWLRVAARPATLRMLGSGSMDAVAIATGTLGVSFQHDVPLWDRLPGEAIVRSLGGARCGVEAGGVTWNVVGLPTATDDVVTALRDER</sequence>
<dbReference type="InterPro" id="IPR020583">
    <property type="entry name" value="Inositol_monoP_metal-BS"/>
</dbReference>
<dbReference type="Pfam" id="PF00459">
    <property type="entry name" value="Inositol_P"/>
    <property type="match status" value="1"/>
</dbReference>
<dbReference type="PRINTS" id="PR00377">
    <property type="entry name" value="IMPHPHTASES"/>
</dbReference>